<keyword evidence="3" id="KW-1185">Reference proteome</keyword>
<feature type="transmembrane region" description="Helical" evidence="1">
    <location>
        <begin position="101"/>
        <end position="124"/>
    </location>
</feature>
<feature type="transmembrane region" description="Helical" evidence="1">
    <location>
        <begin position="144"/>
        <end position="164"/>
    </location>
</feature>
<organism evidence="2 3">
    <name type="scientific">Nonomuraea dietziae</name>
    <dbReference type="NCBI Taxonomy" id="65515"/>
    <lineage>
        <taxon>Bacteria</taxon>
        <taxon>Bacillati</taxon>
        <taxon>Actinomycetota</taxon>
        <taxon>Actinomycetes</taxon>
        <taxon>Streptosporangiales</taxon>
        <taxon>Streptosporangiaceae</taxon>
        <taxon>Nonomuraea</taxon>
    </lineage>
</organism>
<keyword evidence="1" id="KW-0472">Membrane</keyword>
<proteinExistence type="predicted"/>
<dbReference type="GeneID" id="95393521"/>
<dbReference type="Proteomes" id="UP000579945">
    <property type="component" value="Unassembled WGS sequence"/>
</dbReference>
<sequence length="255" mass="26417">MNVLAAEWLKIRSIRSNHLILAISLGAILLAVAVAMSAIAMYDSAPASMRAGARIAELEEVVLIVPQLAMGIMGVLAITSEYATGLIRTSFALVPGRRPVLAAKSVVVGGLGLVVGPVVVFATYAVSWWMLESRYPVAGFADRLPTLVTSSLTVAVYALLGLGLGAVLRSAAGAIAILVGLVYVIPMIVGNLPEPWSERLGSVMLGALPREITGEDLTSSVYGALLSPFAAAVALVLYAAVPLGSGLLLIRGRDV</sequence>
<name>A0A7W5VHA0_9ACTN</name>
<accession>A0A7W5VHA0</accession>
<dbReference type="EMBL" id="JACIBV010000001">
    <property type="protein sequence ID" value="MBB3731425.1"/>
    <property type="molecule type" value="Genomic_DNA"/>
</dbReference>
<evidence type="ECO:0000313" key="2">
    <source>
        <dbReference type="EMBL" id="MBB3731425.1"/>
    </source>
</evidence>
<protein>
    <submittedName>
        <fullName evidence="2">Uncharacterized protein</fullName>
    </submittedName>
</protein>
<dbReference type="RefSeq" id="WP_183657437.1">
    <property type="nucleotide sequence ID" value="NZ_JACIBV010000001.1"/>
</dbReference>
<evidence type="ECO:0000256" key="1">
    <source>
        <dbReference type="SAM" id="Phobius"/>
    </source>
</evidence>
<dbReference type="AlphaFoldDB" id="A0A7W5VHA0"/>
<keyword evidence="1" id="KW-0812">Transmembrane</keyword>
<feature type="transmembrane region" description="Helical" evidence="1">
    <location>
        <begin position="19"/>
        <end position="41"/>
    </location>
</feature>
<keyword evidence="1" id="KW-1133">Transmembrane helix</keyword>
<reference evidence="2 3" key="1">
    <citation type="submission" date="2020-08" db="EMBL/GenBank/DDBJ databases">
        <title>Sequencing the genomes of 1000 actinobacteria strains.</title>
        <authorList>
            <person name="Klenk H.-P."/>
        </authorList>
    </citation>
    <scope>NUCLEOTIDE SEQUENCE [LARGE SCALE GENOMIC DNA]</scope>
    <source>
        <strain evidence="2 3">DSM 44320</strain>
    </source>
</reference>
<gene>
    <name evidence="2" type="ORF">FHR33_007285</name>
</gene>
<feature type="transmembrane region" description="Helical" evidence="1">
    <location>
        <begin position="171"/>
        <end position="189"/>
    </location>
</feature>
<feature type="transmembrane region" description="Helical" evidence="1">
    <location>
        <begin position="61"/>
        <end position="80"/>
    </location>
</feature>
<evidence type="ECO:0000313" key="3">
    <source>
        <dbReference type="Proteomes" id="UP000579945"/>
    </source>
</evidence>
<comment type="caution">
    <text evidence="2">The sequence shown here is derived from an EMBL/GenBank/DDBJ whole genome shotgun (WGS) entry which is preliminary data.</text>
</comment>
<feature type="transmembrane region" description="Helical" evidence="1">
    <location>
        <begin position="229"/>
        <end position="250"/>
    </location>
</feature>